<name>A0A3S2UVW6_9SPHN</name>
<evidence type="ECO:0000259" key="1">
    <source>
        <dbReference type="SMART" id="SM01008"/>
    </source>
</evidence>
<organism evidence="2 3">
    <name type="scientific">Novosphingobium umbonatum</name>
    <dbReference type="NCBI Taxonomy" id="1908524"/>
    <lineage>
        <taxon>Bacteria</taxon>
        <taxon>Pseudomonadati</taxon>
        <taxon>Pseudomonadota</taxon>
        <taxon>Alphaproteobacteria</taxon>
        <taxon>Sphingomonadales</taxon>
        <taxon>Sphingomonadaceae</taxon>
        <taxon>Novosphingobium</taxon>
    </lineage>
</organism>
<dbReference type="Gene3D" id="3.30.365.10">
    <property type="entry name" value="Aldehyde oxidase/xanthine dehydrogenase, molybdopterin binding domain"/>
    <property type="match status" value="4"/>
</dbReference>
<dbReference type="Pfam" id="PF02738">
    <property type="entry name" value="MoCoBD_1"/>
    <property type="match status" value="1"/>
</dbReference>
<gene>
    <name evidence="2" type="ORF">EOE18_00840</name>
</gene>
<dbReference type="InterPro" id="IPR000674">
    <property type="entry name" value="Ald_Oxase/Xan_DH_a/b"/>
</dbReference>
<dbReference type="Pfam" id="PF20256">
    <property type="entry name" value="MoCoBD_2"/>
    <property type="match status" value="2"/>
</dbReference>
<proteinExistence type="predicted"/>
<dbReference type="SUPFAM" id="SSF56003">
    <property type="entry name" value="Molybdenum cofactor-binding domain"/>
    <property type="match status" value="2"/>
</dbReference>
<dbReference type="EMBL" id="SACO01000001">
    <property type="protein sequence ID" value="RVU07667.1"/>
    <property type="molecule type" value="Genomic_DNA"/>
</dbReference>
<dbReference type="SMART" id="SM01008">
    <property type="entry name" value="Ald_Xan_dh_C"/>
    <property type="match status" value="1"/>
</dbReference>
<dbReference type="Proteomes" id="UP000282837">
    <property type="component" value="Unassembled WGS sequence"/>
</dbReference>
<dbReference type="InterPro" id="IPR037165">
    <property type="entry name" value="AldOxase/xan_DH_Mopterin-bd_sf"/>
</dbReference>
<sequence>MSLMPELDRRAFLAASVAGAGVVTFEARLALAANAPQAAAVPVNVFVRVDTANHFTIGAKNPEIGQGIRTMLPMLIAEELDIGWAQLTVEQTLADDKIYGVQTAGGSNATPNNWLPMRQMGAAARAMILNAAAKEWGVDAASLTTKAGVVFHVPSQRQAPYAAFARAAASLPAPDVAKLPLKSPKEYTIIGKPMVGVDTAKIVTGQPLFGIDVSLPNMLHSAIIKAPAHGATLASHDASAAMKIKGVVAVVPINSGMVPMGSHDTLVVVADSWWKAQKARGLVKPVWNDAAQKGLSTALYEEQAAKALGAAPQVELAKAGNVEAALASAAKVVTADYSYPFLAHGTLEPQNCTGLWQDGKLELWAPSQNPANGRRETAAMLGIAPEALTIHMTRIGGGFGRRLLNDYMVMVGQVAKAVPGRPVKLLFDRTDDLRHDFYRPAGWHRLTAGLDAQGQLVGFKDHFISFGKDGKPVRAAEMSAFEFPTNALEHMQLGATYLPTNLGTGWLRAPTSNAMAFVYQSFLTELAEAAGTDLPDFLRRLLGAPRELPAEKGRPALHTGRARAVIDAVCASADWRGGHLPPSAKGEKRGRGFGFYFCHRGYFAEVADVTILADQSVRVDKVWAVGDVGSQIINPLNARHQLQGALIEGVGQALIEQKIEQVAGAITAESFIDFPLARIENAPREIAVQFLTPDFPPTGLGEPSLPPVIPAIANAIHAATGKRLRSLPLKLA</sequence>
<dbReference type="RefSeq" id="WP_127705241.1">
    <property type="nucleotide sequence ID" value="NZ_SACO01000001.1"/>
</dbReference>
<dbReference type="GO" id="GO:0016491">
    <property type="term" value="F:oxidoreductase activity"/>
    <property type="evidence" value="ECO:0007669"/>
    <property type="project" value="InterPro"/>
</dbReference>
<reference evidence="2 3" key="1">
    <citation type="submission" date="2019-01" db="EMBL/GenBank/DDBJ databases">
        <authorList>
            <person name="Chen W.-M."/>
        </authorList>
    </citation>
    <scope>NUCLEOTIDE SEQUENCE [LARGE SCALE GENOMIC DNA]</scope>
    <source>
        <strain evidence="2 3">FSY-9</strain>
    </source>
</reference>
<dbReference type="PIRSF" id="PIRSF036389">
    <property type="entry name" value="IOR_B"/>
    <property type="match status" value="1"/>
</dbReference>
<keyword evidence="3" id="KW-1185">Reference proteome</keyword>
<dbReference type="PANTHER" id="PTHR47495:SF1">
    <property type="entry name" value="BLL3820 PROTEIN"/>
    <property type="match status" value="1"/>
</dbReference>
<dbReference type="InterPro" id="IPR012368">
    <property type="entry name" value="OxRdtase_Mopterin-bd_su_IorB"/>
</dbReference>
<comment type="caution">
    <text evidence="2">The sequence shown here is derived from an EMBL/GenBank/DDBJ whole genome shotgun (WGS) entry which is preliminary data.</text>
</comment>
<dbReference type="Gene3D" id="3.90.1170.50">
    <property type="entry name" value="Aldehyde oxidase/xanthine dehydrogenase, a/b hammerhead"/>
    <property type="match status" value="1"/>
</dbReference>
<dbReference type="InterPro" id="IPR006311">
    <property type="entry name" value="TAT_signal"/>
</dbReference>
<dbReference type="OrthoDB" id="9767994at2"/>
<dbReference type="InterPro" id="IPR046867">
    <property type="entry name" value="AldOxase/xan_DH_MoCoBD2"/>
</dbReference>
<feature type="domain" description="Aldehyde oxidase/xanthine dehydrogenase a/b hammerhead" evidence="1">
    <location>
        <begin position="204"/>
        <end position="291"/>
    </location>
</feature>
<dbReference type="PROSITE" id="PS51318">
    <property type="entry name" value="TAT"/>
    <property type="match status" value="1"/>
</dbReference>
<accession>A0A3S2UVW6</accession>
<dbReference type="InterPro" id="IPR052516">
    <property type="entry name" value="N-heterocyclic_Hydroxylase"/>
</dbReference>
<dbReference type="InterPro" id="IPR008274">
    <property type="entry name" value="AldOxase/xan_DH_MoCoBD1"/>
</dbReference>
<dbReference type="AlphaFoldDB" id="A0A3S2UVW6"/>
<evidence type="ECO:0000313" key="2">
    <source>
        <dbReference type="EMBL" id="RVU07667.1"/>
    </source>
</evidence>
<protein>
    <submittedName>
        <fullName evidence="2">Xanthine dehydrogenase family protein molybdopterin-binding subunit</fullName>
    </submittedName>
</protein>
<dbReference type="PANTHER" id="PTHR47495">
    <property type="entry name" value="ALDEHYDE DEHYDROGENASE"/>
    <property type="match status" value="1"/>
</dbReference>
<evidence type="ECO:0000313" key="3">
    <source>
        <dbReference type="Proteomes" id="UP000282837"/>
    </source>
</evidence>